<proteinExistence type="predicted"/>
<dbReference type="InterPro" id="IPR018357">
    <property type="entry name" value="Hexapep_transf_CS"/>
</dbReference>
<keyword evidence="1 3" id="KW-0808">Transferase</keyword>
<dbReference type="Pfam" id="PF00132">
    <property type="entry name" value="Hexapep"/>
    <property type="match status" value="1"/>
</dbReference>
<dbReference type="RefSeq" id="WP_092050154.1">
    <property type="nucleotide sequence ID" value="NZ_FNZF01000001.1"/>
</dbReference>
<dbReference type="InterPro" id="IPR001451">
    <property type="entry name" value="Hexapep"/>
</dbReference>
<dbReference type="STRING" id="426757.SAMN04488127_0805"/>
<protein>
    <submittedName>
        <fullName evidence="3">Acetyltransferase (Isoleucine patch superfamily)</fullName>
    </submittedName>
</protein>
<dbReference type="CDD" id="cd04647">
    <property type="entry name" value="LbH_MAT_like"/>
    <property type="match status" value="1"/>
</dbReference>
<dbReference type="OrthoDB" id="9812571at2"/>
<dbReference type="PANTHER" id="PTHR23416">
    <property type="entry name" value="SIALIC ACID SYNTHASE-RELATED"/>
    <property type="match status" value="1"/>
</dbReference>
<evidence type="ECO:0000313" key="4">
    <source>
        <dbReference type="Proteomes" id="UP000199200"/>
    </source>
</evidence>
<organism evidence="3 4">
    <name type="scientific">Bhargavaea ginsengi</name>
    <dbReference type="NCBI Taxonomy" id="426757"/>
    <lineage>
        <taxon>Bacteria</taxon>
        <taxon>Bacillati</taxon>
        <taxon>Bacillota</taxon>
        <taxon>Bacilli</taxon>
        <taxon>Bacillales</taxon>
        <taxon>Caryophanaceae</taxon>
        <taxon>Bhargavaea</taxon>
    </lineage>
</organism>
<dbReference type="AlphaFoldDB" id="A0A1H6UJI0"/>
<dbReference type="SUPFAM" id="SSF51161">
    <property type="entry name" value="Trimeric LpxA-like enzymes"/>
    <property type="match status" value="1"/>
</dbReference>
<accession>A0A1H6UJI0</accession>
<reference evidence="4" key="1">
    <citation type="submission" date="2016-10" db="EMBL/GenBank/DDBJ databases">
        <authorList>
            <person name="Varghese N."/>
            <person name="Submissions S."/>
        </authorList>
    </citation>
    <scope>NUCLEOTIDE SEQUENCE [LARGE SCALE GENOMIC DNA]</scope>
    <source>
        <strain evidence="4">CGMCC 1.6763</strain>
    </source>
</reference>
<evidence type="ECO:0000256" key="1">
    <source>
        <dbReference type="ARBA" id="ARBA00022679"/>
    </source>
</evidence>
<dbReference type="EMBL" id="FNZF01000001">
    <property type="protein sequence ID" value="SEI92473.1"/>
    <property type="molecule type" value="Genomic_DNA"/>
</dbReference>
<sequence>MLGVLKRYINNLLLNKAIRNGLQLGSNCRILGKPNFGSEPYLIKIGDRCTITSGVKFVTHDGGTWVFRDNPQYKHIKKYGKIDIGNNCFIGIDTIIMPGVKIGENTVVGAGSIVTKDIPGNSVAVGSPARVIMTLEEYIERSEKNRTIFPENFNESKKEYLTKYFWG</sequence>
<dbReference type="PROSITE" id="PS00101">
    <property type="entry name" value="HEXAPEP_TRANSFERASES"/>
    <property type="match status" value="1"/>
</dbReference>
<keyword evidence="2" id="KW-0677">Repeat</keyword>
<dbReference type="Gene3D" id="2.160.10.10">
    <property type="entry name" value="Hexapeptide repeat proteins"/>
    <property type="match status" value="1"/>
</dbReference>
<dbReference type="GO" id="GO:0016740">
    <property type="term" value="F:transferase activity"/>
    <property type="evidence" value="ECO:0007669"/>
    <property type="project" value="UniProtKB-KW"/>
</dbReference>
<dbReference type="InterPro" id="IPR011004">
    <property type="entry name" value="Trimer_LpxA-like_sf"/>
</dbReference>
<dbReference type="Proteomes" id="UP000199200">
    <property type="component" value="Unassembled WGS sequence"/>
</dbReference>
<dbReference type="InterPro" id="IPR051159">
    <property type="entry name" value="Hexapeptide_acetyltransf"/>
</dbReference>
<evidence type="ECO:0000313" key="3">
    <source>
        <dbReference type="EMBL" id="SEI92473.1"/>
    </source>
</evidence>
<keyword evidence="4" id="KW-1185">Reference proteome</keyword>
<gene>
    <name evidence="3" type="ORF">SAMN04488127_0805</name>
</gene>
<name>A0A1H6UJI0_9BACL</name>
<evidence type="ECO:0000256" key="2">
    <source>
        <dbReference type="ARBA" id="ARBA00022737"/>
    </source>
</evidence>